<name>L9VGV6_9EURY</name>
<dbReference type="Proteomes" id="UP000011599">
    <property type="component" value="Unassembled WGS sequence"/>
</dbReference>
<evidence type="ECO:0000313" key="3">
    <source>
        <dbReference type="Proteomes" id="UP000011599"/>
    </source>
</evidence>
<accession>L9VGV6</accession>
<dbReference type="SUPFAM" id="SSF53335">
    <property type="entry name" value="S-adenosyl-L-methionine-dependent methyltransferases"/>
    <property type="match status" value="1"/>
</dbReference>
<proteinExistence type="predicted"/>
<dbReference type="eggNOG" id="arCOG01791">
    <property type="taxonomic scope" value="Archaea"/>
</dbReference>
<dbReference type="InterPro" id="IPR041698">
    <property type="entry name" value="Methyltransf_25"/>
</dbReference>
<dbReference type="Pfam" id="PF13649">
    <property type="entry name" value="Methyltransf_25"/>
    <property type="match status" value="1"/>
</dbReference>
<reference evidence="2 3" key="1">
    <citation type="journal article" date="2014" name="PLoS Genet.">
        <title>Phylogenetically driven sequencing of extremely halophilic archaea reveals strategies for static and dynamic osmo-response.</title>
        <authorList>
            <person name="Becker E.A."/>
            <person name="Seitzer P.M."/>
            <person name="Tritt A."/>
            <person name="Larsen D."/>
            <person name="Krusor M."/>
            <person name="Yao A.I."/>
            <person name="Wu D."/>
            <person name="Madern D."/>
            <person name="Eisen J.A."/>
            <person name="Darling A.E."/>
            <person name="Facciotti M.T."/>
        </authorList>
    </citation>
    <scope>NUCLEOTIDE SEQUENCE [LARGE SCALE GENOMIC DNA]</scope>
    <source>
        <strain evidence="2 3">GA33</strain>
    </source>
</reference>
<keyword evidence="3" id="KW-1185">Reference proteome</keyword>
<protein>
    <submittedName>
        <fullName evidence="2">Type 12 methyltransferase</fullName>
    </submittedName>
</protein>
<dbReference type="Gene3D" id="2.20.130.10">
    <property type="entry name" value="CAC2371-like domains"/>
    <property type="match status" value="1"/>
</dbReference>
<feature type="domain" description="Methyltransferase" evidence="1">
    <location>
        <begin position="43"/>
        <end position="133"/>
    </location>
</feature>
<keyword evidence="2" id="KW-0808">Transferase</keyword>
<evidence type="ECO:0000313" key="2">
    <source>
        <dbReference type="EMBL" id="ELY35548.1"/>
    </source>
</evidence>
<dbReference type="GO" id="GO:0032259">
    <property type="term" value="P:methylation"/>
    <property type="evidence" value="ECO:0007669"/>
    <property type="project" value="UniProtKB-KW"/>
</dbReference>
<organism evidence="2 3">
    <name type="scientific">Natronorubrum tibetense GA33</name>
    <dbReference type="NCBI Taxonomy" id="1114856"/>
    <lineage>
        <taxon>Archaea</taxon>
        <taxon>Methanobacteriati</taxon>
        <taxon>Methanobacteriota</taxon>
        <taxon>Stenosarchaea group</taxon>
        <taxon>Halobacteria</taxon>
        <taxon>Halobacteriales</taxon>
        <taxon>Natrialbaceae</taxon>
        <taxon>Natronorubrum</taxon>
    </lineage>
</organism>
<dbReference type="PANTHER" id="PTHR43591">
    <property type="entry name" value="METHYLTRANSFERASE"/>
    <property type="match status" value="1"/>
</dbReference>
<dbReference type="Gene3D" id="3.40.50.150">
    <property type="entry name" value="Vaccinia Virus protein VP39"/>
    <property type="match status" value="1"/>
</dbReference>
<gene>
    <name evidence="2" type="ORF">C496_23266</name>
</gene>
<keyword evidence="2" id="KW-0489">Methyltransferase</keyword>
<sequence length="243" mass="26354">MSVYNELAVYYEQLDRADRDGAREAGVVEDVLLERIGSGSLSVLDVGCGVGTHLRHMETDFECVGLDVNEGVVEVANERTDDATVLRGDMHALPFTDAFDCITMLFHTLAYAASVDDMHGILRECYDALDSGGILVVELAPFVPEAMPDDAGVDREVRTYTDDDVTITSVQVSRVEDRDLVLNSDYLVALTGEATATHHADTHTLMLFTVDEVIDGLAAAGFESVEFDPTCLQSGLFVAEKPA</sequence>
<comment type="caution">
    <text evidence="2">The sequence shown here is derived from an EMBL/GenBank/DDBJ whole genome shotgun (WGS) entry which is preliminary data.</text>
</comment>
<dbReference type="STRING" id="1114856.GCA_000383975_04688"/>
<dbReference type="CDD" id="cd02440">
    <property type="entry name" value="AdoMet_MTases"/>
    <property type="match status" value="1"/>
</dbReference>
<dbReference type="GO" id="GO:0008168">
    <property type="term" value="F:methyltransferase activity"/>
    <property type="evidence" value="ECO:0007669"/>
    <property type="project" value="UniProtKB-KW"/>
</dbReference>
<dbReference type="PATRIC" id="fig|1114856.3.peg.4801"/>
<dbReference type="AlphaFoldDB" id="L9VGV6"/>
<dbReference type="InterPro" id="IPR029063">
    <property type="entry name" value="SAM-dependent_MTases_sf"/>
</dbReference>
<dbReference type="EMBL" id="AOHW01000056">
    <property type="protein sequence ID" value="ELY35548.1"/>
    <property type="molecule type" value="Genomic_DNA"/>
</dbReference>
<evidence type="ECO:0000259" key="1">
    <source>
        <dbReference type="Pfam" id="PF13649"/>
    </source>
</evidence>
<dbReference type="OrthoDB" id="56895at2157"/>